<keyword evidence="9 13" id="KW-0418">Kinase</keyword>
<dbReference type="InterPro" id="IPR003758">
    <property type="entry name" value="LpxK"/>
</dbReference>
<keyword evidence="5 13" id="KW-0444">Lipid biosynthesis</keyword>
<evidence type="ECO:0000256" key="13">
    <source>
        <dbReference type="HAMAP-Rule" id="MF_00409"/>
    </source>
</evidence>
<protein>
    <recommendedName>
        <fullName evidence="4 13">Tetraacyldisaccharide 4'-kinase</fullName>
        <ecNumber evidence="3 13">2.7.1.130</ecNumber>
    </recommendedName>
    <alternativeName>
        <fullName evidence="12 13">Lipid A 4'-kinase</fullName>
    </alternativeName>
</protein>
<dbReference type="Proteomes" id="UP000477386">
    <property type="component" value="Unassembled WGS sequence"/>
</dbReference>
<evidence type="ECO:0000256" key="9">
    <source>
        <dbReference type="ARBA" id="ARBA00022777"/>
    </source>
</evidence>
<keyword evidence="7 13" id="KW-0808">Transferase</keyword>
<dbReference type="UniPathway" id="UPA00359">
    <property type="reaction ID" value="UER00482"/>
</dbReference>
<name>A0A6M0IJS5_9BACT</name>
<dbReference type="PANTHER" id="PTHR42724">
    <property type="entry name" value="TETRAACYLDISACCHARIDE 4'-KINASE"/>
    <property type="match status" value="1"/>
</dbReference>
<comment type="function">
    <text evidence="1 13">Transfers the gamma-phosphate of ATP to the 4'-position of a tetraacyldisaccharide 1-phosphate intermediate (termed DS-1-P) to form tetraacyldisaccharide 1,4'-bis-phosphate (lipid IVA).</text>
</comment>
<dbReference type="EC" id="2.7.1.130" evidence="3 13"/>
<evidence type="ECO:0000313" key="14">
    <source>
        <dbReference type="EMBL" id="NEU67183.1"/>
    </source>
</evidence>
<sequence length="351" mass="40189">MVSQRLLIPFSRLYAAITDVRNWLYDRKLYESYVADPCVIAVGNLTVGGTGKTPMIEYLIKRHINDRANKPVETATLSRGYGRKTNGFRIATDHDTAETIGDEPLQLYRKFKHQVRVCVGERRADAIRKLLDLEPGIKQILLDDAFQHRAVQPHLNLLLTDYTRPFYADYPFPAGRLRERRHGARRADAIIVTKCPDGLNTTEQAAIRAKIQPYARPDTPILFARLHYGQPIAFADQKPVDWLSEVILVSGLGNAKPLEEYVQRTFSIKKNHRFADHYAYTRADFDQLIRSIAPGDVLLTTEKDWVKLDALLTADERLRLPLYYLPVEMMFLPDDKAKFAALVDNVLLKNR</sequence>
<feature type="binding site" evidence="13">
    <location>
        <begin position="46"/>
        <end position="53"/>
    </location>
    <ligand>
        <name>ATP</name>
        <dbReference type="ChEBI" id="CHEBI:30616"/>
    </ligand>
</feature>
<dbReference type="InterPro" id="IPR027417">
    <property type="entry name" value="P-loop_NTPase"/>
</dbReference>
<dbReference type="Pfam" id="PF02606">
    <property type="entry name" value="LpxK"/>
    <property type="match status" value="1"/>
</dbReference>
<keyword evidence="6 13" id="KW-0441">Lipid A biosynthesis</keyword>
<organism evidence="14 15">
    <name type="scientific">Spirosoma agri</name>
    <dbReference type="NCBI Taxonomy" id="1987381"/>
    <lineage>
        <taxon>Bacteria</taxon>
        <taxon>Pseudomonadati</taxon>
        <taxon>Bacteroidota</taxon>
        <taxon>Cytophagia</taxon>
        <taxon>Cytophagales</taxon>
        <taxon>Cytophagaceae</taxon>
        <taxon>Spirosoma</taxon>
    </lineage>
</organism>
<dbReference type="GO" id="GO:0009029">
    <property type="term" value="F:lipid-A 4'-kinase activity"/>
    <property type="evidence" value="ECO:0007669"/>
    <property type="project" value="UniProtKB-UniRule"/>
</dbReference>
<dbReference type="GO" id="GO:0009244">
    <property type="term" value="P:lipopolysaccharide core region biosynthetic process"/>
    <property type="evidence" value="ECO:0007669"/>
    <property type="project" value="TreeGrafter"/>
</dbReference>
<evidence type="ECO:0000256" key="8">
    <source>
        <dbReference type="ARBA" id="ARBA00022741"/>
    </source>
</evidence>
<evidence type="ECO:0000256" key="7">
    <source>
        <dbReference type="ARBA" id="ARBA00022679"/>
    </source>
</evidence>
<keyword evidence="10 13" id="KW-0067">ATP-binding</keyword>
<dbReference type="SUPFAM" id="SSF52540">
    <property type="entry name" value="P-loop containing nucleoside triphosphate hydrolases"/>
    <property type="match status" value="1"/>
</dbReference>
<evidence type="ECO:0000256" key="12">
    <source>
        <dbReference type="ARBA" id="ARBA00029757"/>
    </source>
</evidence>
<comment type="catalytic activity">
    <reaction evidence="13">
        <text>a lipid A disaccharide + ATP = a lipid IVA + ADP + H(+)</text>
        <dbReference type="Rhea" id="RHEA:67840"/>
        <dbReference type="ChEBI" id="CHEBI:15378"/>
        <dbReference type="ChEBI" id="CHEBI:30616"/>
        <dbReference type="ChEBI" id="CHEBI:176343"/>
        <dbReference type="ChEBI" id="CHEBI:176425"/>
        <dbReference type="ChEBI" id="CHEBI:456216"/>
        <dbReference type="EC" id="2.7.1.130"/>
    </reaction>
</comment>
<evidence type="ECO:0000256" key="2">
    <source>
        <dbReference type="ARBA" id="ARBA00004870"/>
    </source>
</evidence>
<dbReference type="GO" id="GO:0009245">
    <property type="term" value="P:lipid A biosynthetic process"/>
    <property type="evidence" value="ECO:0007669"/>
    <property type="project" value="UniProtKB-UniRule"/>
</dbReference>
<evidence type="ECO:0000256" key="5">
    <source>
        <dbReference type="ARBA" id="ARBA00022516"/>
    </source>
</evidence>
<dbReference type="EMBL" id="JAAGNZ010000001">
    <property type="protein sequence ID" value="NEU67183.1"/>
    <property type="molecule type" value="Genomic_DNA"/>
</dbReference>
<comment type="caution">
    <text evidence="14">The sequence shown here is derived from an EMBL/GenBank/DDBJ whole genome shotgun (WGS) entry which is preliminary data.</text>
</comment>
<comment type="similarity">
    <text evidence="13">Belongs to the LpxK family.</text>
</comment>
<keyword evidence="15" id="KW-1185">Reference proteome</keyword>
<dbReference type="PANTHER" id="PTHR42724:SF1">
    <property type="entry name" value="TETRAACYLDISACCHARIDE 4'-KINASE, MITOCHONDRIAL-RELATED"/>
    <property type="match status" value="1"/>
</dbReference>
<gene>
    <name evidence="13 14" type="primary">lpxK</name>
    <name evidence="14" type="ORF">GK091_09855</name>
</gene>
<evidence type="ECO:0000256" key="3">
    <source>
        <dbReference type="ARBA" id="ARBA00012071"/>
    </source>
</evidence>
<evidence type="ECO:0000256" key="11">
    <source>
        <dbReference type="ARBA" id="ARBA00023098"/>
    </source>
</evidence>
<dbReference type="GO" id="GO:0005886">
    <property type="term" value="C:plasma membrane"/>
    <property type="evidence" value="ECO:0007669"/>
    <property type="project" value="TreeGrafter"/>
</dbReference>
<keyword evidence="11 13" id="KW-0443">Lipid metabolism</keyword>
<evidence type="ECO:0000256" key="10">
    <source>
        <dbReference type="ARBA" id="ARBA00022840"/>
    </source>
</evidence>
<reference evidence="14 15" key="1">
    <citation type="submission" date="2020-02" db="EMBL/GenBank/DDBJ databases">
        <title>Draft genome sequence of two Spirosoma agri KCTC 52727 and Spirosoma terrae KCTC 52035.</title>
        <authorList>
            <person name="Rojas J."/>
            <person name="Ambika Manirajan B."/>
            <person name="Ratering S."/>
            <person name="Suarez C."/>
            <person name="Schnell S."/>
        </authorList>
    </citation>
    <scope>NUCLEOTIDE SEQUENCE [LARGE SCALE GENOMIC DNA]</scope>
    <source>
        <strain evidence="14 15">KCTC 52727</strain>
    </source>
</reference>
<dbReference type="HAMAP" id="MF_00409">
    <property type="entry name" value="LpxK"/>
    <property type="match status" value="1"/>
</dbReference>
<evidence type="ECO:0000256" key="1">
    <source>
        <dbReference type="ARBA" id="ARBA00002274"/>
    </source>
</evidence>
<proteinExistence type="inferred from homology"/>
<dbReference type="AlphaFoldDB" id="A0A6M0IJS5"/>
<evidence type="ECO:0000313" key="15">
    <source>
        <dbReference type="Proteomes" id="UP000477386"/>
    </source>
</evidence>
<dbReference type="NCBIfam" id="TIGR00682">
    <property type="entry name" value="lpxK"/>
    <property type="match status" value="1"/>
</dbReference>
<dbReference type="GO" id="GO:0005524">
    <property type="term" value="F:ATP binding"/>
    <property type="evidence" value="ECO:0007669"/>
    <property type="project" value="UniProtKB-UniRule"/>
</dbReference>
<evidence type="ECO:0000256" key="6">
    <source>
        <dbReference type="ARBA" id="ARBA00022556"/>
    </source>
</evidence>
<evidence type="ECO:0000256" key="4">
    <source>
        <dbReference type="ARBA" id="ARBA00016436"/>
    </source>
</evidence>
<keyword evidence="8 13" id="KW-0547">Nucleotide-binding</keyword>
<comment type="pathway">
    <text evidence="2 13">Glycolipid biosynthesis; lipid IV(A) biosynthesis; lipid IV(A) from (3R)-3-hydroxytetradecanoyl-[acyl-carrier-protein] and UDP-N-acetyl-alpha-D-glucosamine: step 6/6.</text>
</comment>
<accession>A0A6M0IJS5</accession>